<dbReference type="InterPro" id="IPR036890">
    <property type="entry name" value="HATPase_C_sf"/>
</dbReference>
<keyword evidence="5" id="KW-0547">Nucleotide-binding</keyword>
<feature type="domain" description="Histidine kinase" evidence="10">
    <location>
        <begin position="315"/>
        <end position="421"/>
    </location>
</feature>
<dbReference type="PROSITE" id="PS50109">
    <property type="entry name" value="HIS_KIN"/>
    <property type="match status" value="1"/>
</dbReference>
<keyword evidence="9" id="KW-0472">Membrane</keyword>
<dbReference type="InterPro" id="IPR005467">
    <property type="entry name" value="His_kinase_dom"/>
</dbReference>
<feature type="transmembrane region" description="Helical" evidence="9">
    <location>
        <begin position="12"/>
        <end position="29"/>
    </location>
</feature>
<dbReference type="Pfam" id="PF02518">
    <property type="entry name" value="HATPase_c"/>
    <property type="match status" value="1"/>
</dbReference>
<dbReference type="Gene3D" id="3.30.565.10">
    <property type="entry name" value="Histidine kinase-like ATPase, C-terminal domain"/>
    <property type="match status" value="1"/>
</dbReference>
<dbReference type="PANTHER" id="PTHR44936">
    <property type="entry name" value="SENSOR PROTEIN CREC"/>
    <property type="match status" value="1"/>
</dbReference>
<evidence type="ECO:0000256" key="1">
    <source>
        <dbReference type="ARBA" id="ARBA00000085"/>
    </source>
</evidence>
<keyword evidence="4" id="KW-0808">Transferase</keyword>
<proteinExistence type="predicted"/>
<evidence type="ECO:0000256" key="6">
    <source>
        <dbReference type="ARBA" id="ARBA00022777"/>
    </source>
</evidence>
<feature type="transmembrane region" description="Helical" evidence="9">
    <location>
        <begin position="120"/>
        <end position="142"/>
    </location>
</feature>
<evidence type="ECO:0000256" key="7">
    <source>
        <dbReference type="ARBA" id="ARBA00022840"/>
    </source>
</evidence>
<dbReference type="PRINTS" id="PR00344">
    <property type="entry name" value="BCTRLSENSOR"/>
</dbReference>
<evidence type="ECO:0000256" key="4">
    <source>
        <dbReference type="ARBA" id="ARBA00022679"/>
    </source>
</evidence>
<dbReference type="Proteomes" id="UP000094580">
    <property type="component" value="Unassembled WGS sequence"/>
</dbReference>
<keyword evidence="12" id="KW-1185">Reference proteome</keyword>
<dbReference type="InterPro" id="IPR004358">
    <property type="entry name" value="Sig_transdc_His_kin-like_C"/>
</dbReference>
<keyword evidence="7" id="KW-0067">ATP-binding</keyword>
<gene>
    <name evidence="11" type="ORF">BED47_18085</name>
</gene>
<keyword evidence="3" id="KW-0597">Phosphoprotein</keyword>
<accession>A0ABX2ZST9</accession>
<evidence type="ECO:0000256" key="2">
    <source>
        <dbReference type="ARBA" id="ARBA00012438"/>
    </source>
</evidence>
<feature type="transmembrane region" description="Helical" evidence="9">
    <location>
        <begin position="154"/>
        <end position="173"/>
    </location>
</feature>
<dbReference type="PANTHER" id="PTHR44936:SF9">
    <property type="entry name" value="SENSOR PROTEIN CREC"/>
    <property type="match status" value="1"/>
</dbReference>
<keyword evidence="9" id="KW-1133">Transmembrane helix</keyword>
<name>A0ABX2ZST9_9BACI</name>
<dbReference type="EC" id="2.7.13.3" evidence="2"/>
<evidence type="ECO:0000256" key="5">
    <source>
        <dbReference type="ARBA" id="ARBA00022741"/>
    </source>
</evidence>
<dbReference type="SUPFAM" id="SSF55874">
    <property type="entry name" value="ATPase domain of HSP90 chaperone/DNA topoisomerase II/histidine kinase"/>
    <property type="match status" value="1"/>
</dbReference>
<comment type="catalytic activity">
    <reaction evidence="1">
        <text>ATP + protein L-histidine = ADP + protein N-phospho-L-histidine.</text>
        <dbReference type="EC" id="2.7.13.3"/>
    </reaction>
</comment>
<evidence type="ECO:0000259" key="10">
    <source>
        <dbReference type="PROSITE" id="PS50109"/>
    </source>
</evidence>
<evidence type="ECO:0000256" key="3">
    <source>
        <dbReference type="ARBA" id="ARBA00022553"/>
    </source>
</evidence>
<protein>
    <recommendedName>
        <fullName evidence="2">histidine kinase</fullName>
        <ecNumber evidence="2">2.7.13.3</ecNumber>
    </recommendedName>
</protein>
<evidence type="ECO:0000256" key="8">
    <source>
        <dbReference type="ARBA" id="ARBA00023012"/>
    </source>
</evidence>
<dbReference type="CDD" id="cd00075">
    <property type="entry name" value="HATPase"/>
    <property type="match status" value="1"/>
</dbReference>
<reference evidence="11 12" key="1">
    <citation type="submission" date="2016-07" db="EMBL/GenBank/DDBJ databases">
        <authorList>
            <person name="Townsley L."/>
            <person name="Shank E.A."/>
        </authorList>
    </citation>
    <scope>NUCLEOTIDE SEQUENCE [LARGE SCALE GENOMIC DNA]</scope>
    <source>
        <strain evidence="11 12">CH01</strain>
    </source>
</reference>
<dbReference type="EMBL" id="MDKC01000005">
    <property type="protein sequence ID" value="ODG92826.1"/>
    <property type="molecule type" value="Genomic_DNA"/>
</dbReference>
<evidence type="ECO:0000256" key="9">
    <source>
        <dbReference type="SAM" id="Phobius"/>
    </source>
</evidence>
<comment type="caution">
    <text evidence="11">The sequence shown here is derived from an EMBL/GenBank/DDBJ whole genome shotgun (WGS) entry which is preliminary data.</text>
</comment>
<evidence type="ECO:0000313" key="11">
    <source>
        <dbReference type="EMBL" id="ODG92826.1"/>
    </source>
</evidence>
<keyword evidence="8" id="KW-0902">Two-component regulatory system</keyword>
<feature type="transmembrane region" description="Helical" evidence="9">
    <location>
        <begin position="59"/>
        <end position="82"/>
    </location>
</feature>
<keyword evidence="9" id="KW-0812">Transmembrane</keyword>
<dbReference type="RefSeq" id="WP_069033024.1">
    <property type="nucleotide sequence ID" value="NZ_MDKC01000005.1"/>
</dbReference>
<dbReference type="SMART" id="SM00387">
    <property type="entry name" value="HATPase_c"/>
    <property type="match status" value="1"/>
</dbReference>
<keyword evidence="6" id="KW-0418">Kinase</keyword>
<organism evidence="11 12">
    <name type="scientific">Gottfriedia luciferensis</name>
    <dbReference type="NCBI Taxonomy" id="178774"/>
    <lineage>
        <taxon>Bacteria</taxon>
        <taxon>Bacillati</taxon>
        <taxon>Bacillota</taxon>
        <taxon>Bacilli</taxon>
        <taxon>Bacillales</taxon>
        <taxon>Bacillaceae</taxon>
        <taxon>Gottfriedia</taxon>
    </lineage>
</organism>
<feature type="transmembrane region" description="Helical" evidence="9">
    <location>
        <begin position="88"/>
        <end position="108"/>
    </location>
</feature>
<dbReference type="InterPro" id="IPR003594">
    <property type="entry name" value="HATPase_dom"/>
</dbReference>
<sequence>MFGGVELKERILAVVFLMITVPLAGEFKFYPFNDAFRVSLGTPAFFLFLLLGRGIHPNIAGILTGTSVFVFRFFLAVLISGIPVDEAFYSHFPVLFYYVVFAFIFHFTKMNEQHNKPFMIGLLGMVIEIGASLVEMVIRYSIADKMIAFHSIEQIIFIAFIRSFFVLGFFNIFKLRESKLAVEEQRRQNEQMLLFISNLYEESVQLKKTMQNAEEITRISYDFYRRLKSEVSHVHFSQTALQIASLVHEVKKDNQRIYAGLSQLISTEKQEDYMGIELLSNIILVSNRRYAELLNKHISFSMHLEGEHPPYHVYRVLSLINNLIANAVEAIEQEGHVSLYVIRRDWIVEFHVSDNGPGIAPKFKEVIFKEGFTSKYDASGNPSTGIGLSYVKLTVDKLGGHIKLKESHNETVFVIELPINAMIQKG</sequence>
<feature type="transmembrane region" description="Helical" evidence="9">
    <location>
        <begin position="35"/>
        <end position="52"/>
    </location>
</feature>
<evidence type="ECO:0000313" key="12">
    <source>
        <dbReference type="Proteomes" id="UP000094580"/>
    </source>
</evidence>
<dbReference type="InterPro" id="IPR050980">
    <property type="entry name" value="2C_sensor_his_kinase"/>
</dbReference>